<name>A0A4R4E1A5_9BACT</name>
<evidence type="ECO:0000259" key="2">
    <source>
        <dbReference type="Pfam" id="PF13568"/>
    </source>
</evidence>
<dbReference type="AlphaFoldDB" id="A0A4R4E1A5"/>
<feature type="chain" id="PRO_5020706172" evidence="1">
    <location>
        <begin position="23"/>
        <end position="219"/>
    </location>
</feature>
<organism evidence="3 4">
    <name type="scientific">Flaviaesturariibacter aridisoli</name>
    <dbReference type="NCBI Taxonomy" id="2545761"/>
    <lineage>
        <taxon>Bacteria</taxon>
        <taxon>Pseudomonadati</taxon>
        <taxon>Bacteroidota</taxon>
        <taxon>Chitinophagia</taxon>
        <taxon>Chitinophagales</taxon>
        <taxon>Chitinophagaceae</taxon>
        <taxon>Flaviaestuariibacter</taxon>
    </lineage>
</organism>
<feature type="signal peptide" evidence="1">
    <location>
        <begin position="1"/>
        <end position="22"/>
    </location>
</feature>
<reference evidence="3 4" key="1">
    <citation type="submission" date="2019-03" db="EMBL/GenBank/DDBJ databases">
        <authorList>
            <person name="Kim M.K.M."/>
        </authorList>
    </citation>
    <scope>NUCLEOTIDE SEQUENCE [LARGE SCALE GENOMIC DNA]</scope>
    <source>
        <strain evidence="3 4">17J68-15</strain>
    </source>
</reference>
<keyword evidence="1" id="KW-0732">Signal</keyword>
<dbReference type="OrthoDB" id="651985at2"/>
<evidence type="ECO:0000256" key="1">
    <source>
        <dbReference type="SAM" id="SignalP"/>
    </source>
</evidence>
<dbReference type="Pfam" id="PF13568">
    <property type="entry name" value="OMP_b-brl_2"/>
    <property type="match status" value="1"/>
</dbReference>
<evidence type="ECO:0000313" key="3">
    <source>
        <dbReference type="EMBL" id="TCZ71380.1"/>
    </source>
</evidence>
<dbReference type="Proteomes" id="UP000295164">
    <property type="component" value="Unassembled WGS sequence"/>
</dbReference>
<feature type="domain" description="Outer membrane protein beta-barrel" evidence="2">
    <location>
        <begin position="52"/>
        <end position="194"/>
    </location>
</feature>
<proteinExistence type="predicted"/>
<keyword evidence="4" id="KW-1185">Reference proteome</keyword>
<evidence type="ECO:0000313" key="4">
    <source>
        <dbReference type="Proteomes" id="UP000295164"/>
    </source>
</evidence>
<protein>
    <submittedName>
        <fullName evidence="3">PorT family protein</fullName>
    </submittedName>
</protein>
<dbReference type="EMBL" id="SKFH01000013">
    <property type="protein sequence ID" value="TCZ71380.1"/>
    <property type="molecule type" value="Genomic_DNA"/>
</dbReference>
<gene>
    <name evidence="3" type="ORF">E0486_09870</name>
</gene>
<accession>A0A4R4E1A5</accession>
<sequence>MPFYRHSFGALAAALFSLTASAQKTEFGAIAGPQYTTANYFLHGKEMATTGKVGLHAGVVAKIPFEGRLFFSPSLTYSLKGFSVALTDTSSNPGIDAVANDLRLHTAELAPLFTIYMGKTKDRGAYVQFGPSLDLNLKGNEKVTVKSGNVVDRDMKFGGQGYSRLTPSVIVRFGVESAKGLFFNAHFQQGIGSLNNNDFGPAIRHRIVGVSVGKIFYRK</sequence>
<dbReference type="InterPro" id="IPR025665">
    <property type="entry name" value="Beta-barrel_OMP_2"/>
</dbReference>
<comment type="caution">
    <text evidence="3">The sequence shown here is derived from an EMBL/GenBank/DDBJ whole genome shotgun (WGS) entry which is preliminary data.</text>
</comment>
<dbReference type="RefSeq" id="WP_131852003.1">
    <property type="nucleotide sequence ID" value="NZ_SKFH01000013.1"/>
</dbReference>